<dbReference type="AlphaFoldDB" id="A0A0E9XF99"/>
<reference evidence="1" key="2">
    <citation type="journal article" date="2015" name="Fish Shellfish Immunol.">
        <title>Early steps in the European eel (Anguilla anguilla)-Vibrio vulnificus interaction in the gills: Role of the RtxA13 toxin.</title>
        <authorList>
            <person name="Callol A."/>
            <person name="Pajuelo D."/>
            <person name="Ebbesson L."/>
            <person name="Teles M."/>
            <person name="MacKenzie S."/>
            <person name="Amaro C."/>
        </authorList>
    </citation>
    <scope>NUCLEOTIDE SEQUENCE</scope>
</reference>
<sequence>MAKHVQEGISSGIVCLSGIANERGDGRVAHKVVQFAVHCCMMEIQSTTNLWPEHFFIV</sequence>
<proteinExistence type="predicted"/>
<protein>
    <submittedName>
        <fullName evidence="1">Uncharacterized protein</fullName>
    </submittedName>
</protein>
<organism evidence="1">
    <name type="scientific">Anguilla anguilla</name>
    <name type="common">European freshwater eel</name>
    <name type="synonym">Muraena anguilla</name>
    <dbReference type="NCBI Taxonomy" id="7936"/>
    <lineage>
        <taxon>Eukaryota</taxon>
        <taxon>Metazoa</taxon>
        <taxon>Chordata</taxon>
        <taxon>Craniata</taxon>
        <taxon>Vertebrata</taxon>
        <taxon>Euteleostomi</taxon>
        <taxon>Actinopterygii</taxon>
        <taxon>Neopterygii</taxon>
        <taxon>Teleostei</taxon>
        <taxon>Anguilliformes</taxon>
        <taxon>Anguillidae</taxon>
        <taxon>Anguilla</taxon>
    </lineage>
</organism>
<reference evidence="1" key="1">
    <citation type="submission" date="2014-11" db="EMBL/GenBank/DDBJ databases">
        <authorList>
            <person name="Amaro Gonzalez C."/>
        </authorList>
    </citation>
    <scope>NUCLEOTIDE SEQUENCE</scope>
</reference>
<evidence type="ECO:0000313" key="1">
    <source>
        <dbReference type="EMBL" id="JAI01142.1"/>
    </source>
</evidence>
<accession>A0A0E9XF99</accession>
<name>A0A0E9XF99_ANGAN</name>
<dbReference type="EMBL" id="GBXM01007436">
    <property type="protein sequence ID" value="JAI01142.1"/>
    <property type="molecule type" value="Transcribed_RNA"/>
</dbReference>